<dbReference type="GO" id="GO:0006164">
    <property type="term" value="P:purine nucleotide biosynthetic process"/>
    <property type="evidence" value="ECO:0007669"/>
    <property type="project" value="TreeGrafter"/>
</dbReference>
<accession>A0AA42BMY2</accession>
<reference evidence="1" key="1">
    <citation type="submission" date="2022-07" db="EMBL/GenBank/DDBJ databases">
        <title>Characterization of the Novel Bacterium Alteromonas immobilis LMIT006 and Alteromonas gregis LMIT007.</title>
        <authorList>
            <person name="Lin X."/>
        </authorList>
    </citation>
    <scope>NUCLEOTIDE SEQUENCE</scope>
    <source>
        <strain evidence="1">LMIT007</strain>
    </source>
</reference>
<feature type="non-terminal residue" evidence="1">
    <location>
        <position position="1"/>
    </location>
</feature>
<feature type="non-terminal residue" evidence="1">
    <location>
        <position position="69"/>
    </location>
</feature>
<dbReference type="PANTHER" id="PTHR10099">
    <property type="entry name" value="PHOSPHORIBOSYLFORMYLGLYCINAMIDINE SYNTHASE"/>
    <property type="match status" value="1"/>
</dbReference>
<gene>
    <name evidence="1" type="ORF">NLF92_14135</name>
</gene>
<proteinExistence type="predicted"/>
<evidence type="ECO:0000313" key="2">
    <source>
        <dbReference type="Proteomes" id="UP001165413"/>
    </source>
</evidence>
<dbReference type="GO" id="GO:0005737">
    <property type="term" value="C:cytoplasm"/>
    <property type="evidence" value="ECO:0007669"/>
    <property type="project" value="TreeGrafter"/>
</dbReference>
<keyword evidence="2" id="KW-1185">Reference proteome</keyword>
<sequence length="69" mass="7525">LNLNDSQFEYKPIDMPLDVLLGKPPKMHRDVSSKKVSSPALDDAGITLSDAATRILSLPTVAEKTFLIT</sequence>
<dbReference type="GO" id="GO:0004642">
    <property type="term" value="F:phosphoribosylformylglycinamidine synthase activity"/>
    <property type="evidence" value="ECO:0007669"/>
    <property type="project" value="TreeGrafter"/>
</dbReference>
<dbReference type="PANTHER" id="PTHR10099:SF1">
    <property type="entry name" value="PHOSPHORIBOSYLFORMYLGLYCINAMIDINE SYNTHASE"/>
    <property type="match status" value="1"/>
</dbReference>
<name>A0AA42BMY2_9ALTE</name>
<comment type="caution">
    <text evidence="1">The sequence shown here is derived from an EMBL/GenBank/DDBJ whole genome shotgun (WGS) entry which is preliminary data.</text>
</comment>
<protein>
    <submittedName>
        <fullName evidence="1">Uncharacterized protein</fullName>
    </submittedName>
</protein>
<organism evidence="1 2">
    <name type="scientific">Opacimonas viscosa</name>
    <dbReference type="NCBI Taxonomy" id="2961944"/>
    <lineage>
        <taxon>Bacteria</taxon>
        <taxon>Pseudomonadati</taxon>
        <taxon>Pseudomonadota</taxon>
        <taxon>Gammaproteobacteria</taxon>
        <taxon>Alteromonadales</taxon>
        <taxon>Alteromonadaceae</taxon>
        <taxon>Opacimonas</taxon>
    </lineage>
</organism>
<dbReference type="EMBL" id="JANATA010000426">
    <property type="protein sequence ID" value="MCP3430074.1"/>
    <property type="molecule type" value="Genomic_DNA"/>
</dbReference>
<dbReference type="AlphaFoldDB" id="A0AA42BMY2"/>
<dbReference type="Proteomes" id="UP001165413">
    <property type="component" value="Unassembled WGS sequence"/>
</dbReference>
<dbReference type="RefSeq" id="WP_254102913.1">
    <property type="nucleotide sequence ID" value="NZ_JANATA010000426.1"/>
</dbReference>
<evidence type="ECO:0000313" key="1">
    <source>
        <dbReference type="EMBL" id="MCP3430074.1"/>
    </source>
</evidence>